<keyword evidence="4" id="KW-1185">Reference proteome</keyword>
<accession>A0A1I3YGE5</accession>
<dbReference type="Pfam" id="PF03713">
    <property type="entry name" value="DUF305"/>
    <property type="match status" value="1"/>
</dbReference>
<proteinExistence type="predicted"/>
<feature type="signal peptide" evidence="1">
    <location>
        <begin position="1"/>
        <end position="18"/>
    </location>
</feature>
<dbReference type="PANTHER" id="PTHR36933">
    <property type="entry name" value="SLL0788 PROTEIN"/>
    <property type="match status" value="1"/>
</dbReference>
<evidence type="ECO:0000313" key="4">
    <source>
        <dbReference type="Proteomes" id="UP000199473"/>
    </source>
</evidence>
<dbReference type="Gene3D" id="1.20.1260.10">
    <property type="match status" value="1"/>
</dbReference>
<dbReference type="InterPro" id="IPR012347">
    <property type="entry name" value="Ferritin-like"/>
</dbReference>
<feature type="domain" description="DUF305" evidence="2">
    <location>
        <begin position="19"/>
        <end position="114"/>
    </location>
</feature>
<feature type="chain" id="PRO_5011549853" description="DUF305 domain-containing protein" evidence="1">
    <location>
        <begin position="19"/>
        <end position="116"/>
    </location>
</feature>
<dbReference type="Proteomes" id="UP000199473">
    <property type="component" value="Unassembled WGS sequence"/>
</dbReference>
<dbReference type="PANTHER" id="PTHR36933:SF1">
    <property type="entry name" value="SLL0788 PROTEIN"/>
    <property type="match status" value="1"/>
</dbReference>
<reference evidence="3 4" key="1">
    <citation type="submission" date="2016-10" db="EMBL/GenBank/DDBJ databases">
        <authorList>
            <person name="de Groot N.N."/>
        </authorList>
    </citation>
    <scope>NUCLEOTIDE SEQUENCE [LARGE SCALE GENOMIC DNA]</scope>
    <source>
        <strain evidence="3 4">DSM 19981</strain>
    </source>
</reference>
<organism evidence="3 4">
    <name type="scientific">Falsiroseomonas stagni DSM 19981</name>
    <dbReference type="NCBI Taxonomy" id="1123062"/>
    <lineage>
        <taxon>Bacteria</taxon>
        <taxon>Pseudomonadati</taxon>
        <taxon>Pseudomonadota</taxon>
        <taxon>Alphaproteobacteria</taxon>
        <taxon>Acetobacterales</taxon>
        <taxon>Roseomonadaceae</taxon>
        <taxon>Falsiroseomonas</taxon>
    </lineage>
</organism>
<gene>
    <name evidence="3" type="ORF">SAMN02745775_1011284</name>
</gene>
<evidence type="ECO:0000313" key="3">
    <source>
        <dbReference type="EMBL" id="SFK30840.1"/>
    </source>
</evidence>
<name>A0A1I3YGE5_9PROT</name>
<dbReference type="AlphaFoldDB" id="A0A1I3YGE5"/>
<dbReference type="STRING" id="1123062.SAMN02745775_1011284"/>
<dbReference type="EMBL" id="FOSQ01000001">
    <property type="protein sequence ID" value="SFK30840.1"/>
    <property type="molecule type" value="Genomic_DNA"/>
</dbReference>
<evidence type="ECO:0000259" key="2">
    <source>
        <dbReference type="Pfam" id="PF03713"/>
    </source>
</evidence>
<keyword evidence="1" id="KW-0732">Signal</keyword>
<dbReference type="OrthoDB" id="517560at2"/>
<dbReference type="InterPro" id="IPR005183">
    <property type="entry name" value="DUF305_CopM-like"/>
</dbReference>
<dbReference type="RefSeq" id="WP_092956990.1">
    <property type="nucleotide sequence ID" value="NZ_FOSQ01000001.1"/>
</dbReference>
<evidence type="ECO:0000256" key="1">
    <source>
        <dbReference type="SAM" id="SignalP"/>
    </source>
</evidence>
<sequence length="116" mass="12717">MIRLALAAALLIATPAFAQQGHQGHNTRPAPGVAEPASTREFRAANARMHRDMDIRFTGNADRDFAAGMIPHHQGAIEMARIQLRHGSDPDMQKLAEEIIAAQEAEIARLRAFLAR</sequence>
<protein>
    <recommendedName>
        <fullName evidence="2">DUF305 domain-containing protein</fullName>
    </recommendedName>
</protein>